<dbReference type="RefSeq" id="WP_014245341.1">
    <property type="nucleotide sequence ID" value="NC_016620.1"/>
</dbReference>
<dbReference type="AlphaFoldDB" id="E1WY12"/>
<dbReference type="Gene3D" id="3.40.366.10">
    <property type="entry name" value="Malonyl-Coenzyme A Acyl Carrier Protein, domain 2"/>
    <property type="match status" value="1"/>
</dbReference>
<feature type="active site" evidence="7">
    <location>
        <position position="94"/>
    </location>
</feature>
<evidence type="ECO:0000256" key="6">
    <source>
        <dbReference type="PIRNR" id="PIRNR000446"/>
    </source>
</evidence>
<dbReference type="HOGENOM" id="CLU_030558_0_1_7"/>
<reference evidence="10" key="1">
    <citation type="journal article" date="2013" name="ISME J.">
        <title>A small predatory core genome in the divergent marine Bacteriovorax marinus SJ and the terrestrial Bdellovibrio bacteriovorus.</title>
        <authorList>
            <person name="Crossman L.C."/>
            <person name="Chen H."/>
            <person name="Cerdeno-Tarraga A.M."/>
            <person name="Brooks K."/>
            <person name="Quail M.A."/>
            <person name="Pineiro S.A."/>
            <person name="Hobley L."/>
            <person name="Sockett R.E."/>
            <person name="Bentley S.D."/>
            <person name="Parkhill J."/>
            <person name="Williams H.N."/>
            <person name="Stine O.C."/>
        </authorList>
    </citation>
    <scope>NUCLEOTIDE SEQUENCE [LARGE SCALE GENOMIC DNA]</scope>
    <source>
        <strain evidence="10">ATCC BAA-682 / DSM 15412 / SJ</strain>
    </source>
</reference>
<keyword evidence="3 6" id="KW-0808">Transferase</keyword>
<feature type="domain" description="Malonyl-CoA:ACP transacylase (MAT)" evidence="8">
    <location>
        <begin position="8"/>
        <end position="307"/>
    </location>
</feature>
<dbReference type="SMART" id="SM00827">
    <property type="entry name" value="PKS_AT"/>
    <property type="match status" value="1"/>
</dbReference>
<dbReference type="InterPro" id="IPR014043">
    <property type="entry name" value="Acyl_transferase_dom"/>
</dbReference>
<evidence type="ECO:0000313" key="9">
    <source>
        <dbReference type="EMBL" id="CBW27567.1"/>
    </source>
</evidence>
<dbReference type="Gene3D" id="3.30.70.250">
    <property type="entry name" value="Malonyl-CoA ACP transacylase, ACP-binding"/>
    <property type="match status" value="1"/>
</dbReference>
<dbReference type="PANTHER" id="PTHR42681">
    <property type="entry name" value="MALONYL-COA-ACYL CARRIER PROTEIN TRANSACYLASE, MITOCHONDRIAL"/>
    <property type="match status" value="1"/>
</dbReference>
<gene>
    <name evidence="9" type="primary">fabD</name>
    <name evidence="9" type="ordered locus">BMS_2791</name>
</gene>
<accession>E1WY12</accession>
<dbReference type="InterPro" id="IPR016036">
    <property type="entry name" value="Malonyl_transacylase_ACP-bd"/>
</dbReference>
<dbReference type="KEGG" id="bmx:BMS_2791"/>
<dbReference type="Proteomes" id="UP000008963">
    <property type="component" value="Chromosome"/>
</dbReference>
<organism evidence="9 10">
    <name type="scientific">Halobacteriovorax marinus (strain ATCC BAA-682 / DSM 15412 / SJ)</name>
    <name type="common">Bacteriovorax marinus</name>
    <dbReference type="NCBI Taxonomy" id="862908"/>
    <lineage>
        <taxon>Bacteria</taxon>
        <taxon>Pseudomonadati</taxon>
        <taxon>Bdellovibrionota</taxon>
        <taxon>Bacteriovoracia</taxon>
        <taxon>Bacteriovoracales</taxon>
        <taxon>Halobacteriovoraceae</taxon>
        <taxon>Halobacteriovorax</taxon>
    </lineage>
</organism>
<dbReference type="InterPro" id="IPR016035">
    <property type="entry name" value="Acyl_Trfase/lysoPLipase"/>
</dbReference>
<dbReference type="EC" id="2.3.1.39" evidence="1 6"/>
<evidence type="ECO:0000313" key="10">
    <source>
        <dbReference type="Proteomes" id="UP000008963"/>
    </source>
</evidence>
<evidence type="ECO:0000256" key="3">
    <source>
        <dbReference type="ARBA" id="ARBA00022679"/>
    </source>
</evidence>
<dbReference type="SUPFAM" id="SSF52151">
    <property type="entry name" value="FabD/lysophospholipase-like"/>
    <property type="match status" value="1"/>
</dbReference>
<dbReference type="FunFam" id="3.30.70.250:FF:000001">
    <property type="entry name" value="Malonyl CoA-acyl carrier protein transacylase"/>
    <property type="match status" value="1"/>
</dbReference>
<dbReference type="InterPro" id="IPR001227">
    <property type="entry name" value="Ac_transferase_dom_sf"/>
</dbReference>
<dbReference type="GO" id="GO:0004314">
    <property type="term" value="F:[acyl-carrier-protein] S-malonyltransferase activity"/>
    <property type="evidence" value="ECO:0007669"/>
    <property type="project" value="UniProtKB-EC"/>
</dbReference>
<dbReference type="PANTHER" id="PTHR42681:SF1">
    <property type="entry name" value="MALONYL-COA-ACYL CARRIER PROTEIN TRANSACYLASE, MITOCHONDRIAL"/>
    <property type="match status" value="1"/>
</dbReference>
<evidence type="ECO:0000256" key="4">
    <source>
        <dbReference type="ARBA" id="ARBA00023315"/>
    </source>
</evidence>
<dbReference type="PIRSF" id="PIRSF000446">
    <property type="entry name" value="Mct"/>
    <property type="match status" value="1"/>
</dbReference>
<dbReference type="STRING" id="862908.BMS_2791"/>
<evidence type="ECO:0000256" key="1">
    <source>
        <dbReference type="ARBA" id="ARBA00013258"/>
    </source>
</evidence>
<keyword evidence="4 6" id="KW-0012">Acyltransferase</keyword>
<dbReference type="OrthoDB" id="5289168at2"/>
<evidence type="ECO:0000256" key="2">
    <source>
        <dbReference type="ARBA" id="ARBA00018953"/>
    </source>
</evidence>
<dbReference type="InterPro" id="IPR004410">
    <property type="entry name" value="Malonyl_CoA-ACP_transAc_FabD"/>
</dbReference>
<evidence type="ECO:0000256" key="5">
    <source>
        <dbReference type="ARBA" id="ARBA00048462"/>
    </source>
</evidence>
<feature type="active site" evidence="7">
    <location>
        <position position="206"/>
    </location>
</feature>
<evidence type="ECO:0000259" key="8">
    <source>
        <dbReference type="SMART" id="SM00827"/>
    </source>
</evidence>
<keyword evidence="10" id="KW-1185">Reference proteome</keyword>
<dbReference type="GO" id="GO:0006633">
    <property type="term" value="P:fatty acid biosynthetic process"/>
    <property type="evidence" value="ECO:0007669"/>
    <property type="project" value="TreeGrafter"/>
</dbReference>
<dbReference type="NCBIfam" id="TIGR00128">
    <property type="entry name" value="fabD"/>
    <property type="match status" value="1"/>
</dbReference>
<comment type="catalytic activity">
    <reaction evidence="5 6">
        <text>holo-[ACP] + malonyl-CoA = malonyl-[ACP] + CoA</text>
        <dbReference type="Rhea" id="RHEA:41792"/>
        <dbReference type="Rhea" id="RHEA-COMP:9623"/>
        <dbReference type="Rhea" id="RHEA-COMP:9685"/>
        <dbReference type="ChEBI" id="CHEBI:57287"/>
        <dbReference type="ChEBI" id="CHEBI:57384"/>
        <dbReference type="ChEBI" id="CHEBI:64479"/>
        <dbReference type="ChEBI" id="CHEBI:78449"/>
        <dbReference type="EC" id="2.3.1.39"/>
    </reaction>
</comment>
<name>E1WY12_HALMS</name>
<dbReference type="Pfam" id="PF00698">
    <property type="entry name" value="Acyl_transf_1"/>
    <property type="match status" value="1"/>
</dbReference>
<dbReference type="GO" id="GO:0005829">
    <property type="term" value="C:cytosol"/>
    <property type="evidence" value="ECO:0007669"/>
    <property type="project" value="TreeGrafter"/>
</dbReference>
<dbReference type="SUPFAM" id="SSF55048">
    <property type="entry name" value="Probable ACP-binding domain of malonyl-CoA ACP transacylase"/>
    <property type="match status" value="1"/>
</dbReference>
<dbReference type="eggNOG" id="COG0331">
    <property type="taxonomic scope" value="Bacteria"/>
</dbReference>
<sequence length="317" mass="34628">MTKSVTLLFPGQGAQYVGMGKSLEGHSAFNLFEKANQALGFNLTKMMFEGPEEDLKLTKYTQPAILSHSVALFEKAKEILEEKNVKIDRVLGHSVGEYAALVAAGAISYEDALNAVHLRGTYMQDAVPAGKGKMFAIMKVPEDKILEACKAASTEGSEVMPANFNEPSQIVISGEADACDRAVKWLEENWSDPYRAVELKVSAPFHSSLMEPAAKNLKEAFAKFKFNDSTLPYIANIDAKEYAAGTSAATIQDNLIKQVDGSVLWTQSIQELPDDTICIECGPGRVLMGLVRKINRNIKVISLDKDGAFDELKELLS</sequence>
<comment type="similarity">
    <text evidence="6">Belongs to the fabD family.</text>
</comment>
<evidence type="ECO:0000256" key="7">
    <source>
        <dbReference type="PIRSR" id="PIRSR000446-1"/>
    </source>
</evidence>
<dbReference type="PATRIC" id="fig|862908.3.peg.2667"/>
<protein>
    <recommendedName>
        <fullName evidence="2 6">Malonyl CoA-acyl carrier protein transacylase</fullName>
        <ecNumber evidence="1 6">2.3.1.39</ecNumber>
    </recommendedName>
</protein>
<dbReference type="InterPro" id="IPR024925">
    <property type="entry name" value="Malonyl_CoA-ACP_transAc"/>
</dbReference>
<dbReference type="EMBL" id="FQ312005">
    <property type="protein sequence ID" value="CBW27567.1"/>
    <property type="molecule type" value="Genomic_DNA"/>
</dbReference>
<proteinExistence type="inferred from homology"/>
<dbReference type="InterPro" id="IPR050858">
    <property type="entry name" value="Mal-CoA-ACP_Trans/PKS_FabD"/>
</dbReference>